<proteinExistence type="predicted"/>
<sequence length="98" mass="10854">MSILFVLLARLCSIYLLILFARVILDWIQVFNRSWRPSGPILVIANVIYALTDPPVKALRGIIPPLRLGGIALDVGFLVIVFGVIILERIFISLAIAV</sequence>
<evidence type="ECO:0000313" key="3">
    <source>
        <dbReference type="Proteomes" id="UP000199288"/>
    </source>
</evidence>
<accession>A0A1H4B9M7</accession>
<keyword evidence="1" id="KW-1133">Transmembrane helix</keyword>
<dbReference type="Pfam" id="PF02325">
    <property type="entry name" value="CCB3_YggT"/>
    <property type="match status" value="1"/>
</dbReference>
<dbReference type="InterPro" id="IPR003425">
    <property type="entry name" value="CCB3/YggT"/>
</dbReference>
<keyword evidence="3" id="KW-1185">Reference proteome</keyword>
<organism evidence="2 3">
    <name type="scientific">Bowdeniella nasicola</name>
    <dbReference type="NCBI Taxonomy" id="208480"/>
    <lineage>
        <taxon>Bacteria</taxon>
        <taxon>Bacillati</taxon>
        <taxon>Actinomycetota</taxon>
        <taxon>Actinomycetes</taxon>
        <taxon>Actinomycetales</taxon>
        <taxon>Actinomycetaceae</taxon>
        <taxon>Bowdeniella</taxon>
    </lineage>
</organism>
<keyword evidence="1" id="KW-0472">Membrane</keyword>
<dbReference type="Proteomes" id="UP000199288">
    <property type="component" value="Unassembled WGS sequence"/>
</dbReference>
<dbReference type="EMBL" id="FNQV01000009">
    <property type="protein sequence ID" value="SEA44668.1"/>
    <property type="molecule type" value="Genomic_DNA"/>
</dbReference>
<dbReference type="GO" id="GO:0016020">
    <property type="term" value="C:membrane"/>
    <property type="evidence" value="ECO:0007669"/>
    <property type="project" value="InterPro"/>
</dbReference>
<name>A0A1H4B9M7_9ACTO</name>
<dbReference type="RefSeq" id="WP_092564726.1">
    <property type="nucleotide sequence ID" value="NZ_FNQV01000009.1"/>
</dbReference>
<protein>
    <submittedName>
        <fullName evidence="2">YggT family protein</fullName>
    </submittedName>
</protein>
<reference evidence="3" key="1">
    <citation type="submission" date="2016-10" db="EMBL/GenBank/DDBJ databases">
        <authorList>
            <person name="Varghese N."/>
            <person name="Submissions S."/>
        </authorList>
    </citation>
    <scope>NUCLEOTIDE SEQUENCE [LARGE SCALE GENOMIC DNA]</scope>
    <source>
        <strain evidence="3">KPR-1</strain>
    </source>
</reference>
<evidence type="ECO:0000313" key="2">
    <source>
        <dbReference type="EMBL" id="SEA44668.1"/>
    </source>
</evidence>
<feature type="transmembrane region" description="Helical" evidence="1">
    <location>
        <begin position="7"/>
        <end position="28"/>
    </location>
</feature>
<evidence type="ECO:0000256" key="1">
    <source>
        <dbReference type="SAM" id="Phobius"/>
    </source>
</evidence>
<dbReference type="AlphaFoldDB" id="A0A1H4B9M7"/>
<feature type="transmembrane region" description="Helical" evidence="1">
    <location>
        <begin position="71"/>
        <end position="97"/>
    </location>
</feature>
<dbReference type="OrthoDB" id="3216131at2"/>
<gene>
    <name evidence="2" type="ORF">SAMN02910418_01615</name>
</gene>
<keyword evidence="1" id="KW-0812">Transmembrane</keyword>